<dbReference type="InterPro" id="IPR036736">
    <property type="entry name" value="ACP-like_sf"/>
</dbReference>
<protein>
    <recommendedName>
        <fullName evidence="4">Carrier domain-containing protein</fullName>
    </recommendedName>
</protein>
<dbReference type="InterPro" id="IPR042099">
    <property type="entry name" value="ANL_N_sf"/>
</dbReference>
<dbReference type="Gene3D" id="3.30.300.30">
    <property type="match status" value="1"/>
</dbReference>
<dbReference type="Proteomes" id="UP001285441">
    <property type="component" value="Unassembled WGS sequence"/>
</dbReference>
<dbReference type="Gene3D" id="1.10.1200.10">
    <property type="entry name" value="ACP-like"/>
    <property type="match status" value="1"/>
</dbReference>
<evidence type="ECO:0000256" key="1">
    <source>
        <dbReference type="ARBA" id="ARBA00022450"/>
    </source>
</evidence>
<dbReference type="PANTHER" id="PTHR45527:SF16">
    <property type="entry name" value="NONRIBOSOMAL PEPTIDE SYNTHASE ATNA-RELATED"/>
    <property type="match status" value="1"/>
</dbReference>
<organism evidence="5 6">
    <name type="scientific">Podospora didyma</name>
    <dbReference type="NCBI Taxonomy" id="330526"/>
    <lineage>
        <taxon>Eukaryota</taxon>
        <taxon>Fungi</taxon>
        <taxon>Dikarya</taxon>
        <taxon>Ascomycota</taxon>
        <taxon>Pezizomycotina</taxon>
        <taxon>Sordariomycetes</taxon>
        <taxon>Sordariomycetidae</taxon>
        <taxon>Sordariales</taxon>
        <taxon>Podosporaceae</taxon>
        <taxon>Podospora</taxon>
    </lineage>
</organism>
<dbReference type="GO" id="GO:0031177">
    <property type="term" value="F:phosphopantetheine binding"/>
    <property type="evidence" value="ECO:0007669"/>
    <property type="project" value="InterPro"/>
</dbReference>
<dbReference type="PROSITE" id="PS50075">
    <property type="entry name" value="CARRIER"/>
    <property type="match status" value="1"/>
</dbReference>
<dbReference type="EMBL" id="JAULSW010000003">
    <property type="protein sequence ID" value="KAK3386816.1"/>
    <property type="molecule type" value="Genomic_DNA"/>
</dbReference>
<evidence type="ECO:0000256" key="3">
    <source>
        <dbReference type="ARBA" id="ARBA00022598"/>
    </source>
</evidence>
<evidence type="ECO:0000256" key="2">
    <source>
        <dbReference type="ARBA" id="ARBA00022553"/>
    </source>
</evidence>
<sequence>PASNLLVHRLIHDRARLHPDNEALHSLNLALSYGELDSLSSRLACRLAKEGIKPEGVVPLFIEKSVWAVVAMLAVMKAGGAFMPLDVSQPESRIQSIIRESGSKIALASADGFRRCSSLVENTIAVTEETMSAMQHEELSVDSWHAIFNNAAYVMATSGSTGSPKLVVTEHSQMSSFMAYFTELLGFTDTTRTFQFASYAFDPIIGDIFLTLAAGGTVCIPSEDERKADVVGTMRRMRVTLAKFTPSLVGSLSDLTLGPDGVPSLKTLVLGGESATADIIKTWAGKVNLRLIYGATECTMSFVKIVDDTVTLPVIPGEIGLPVGCRAFVVYPNNGQKLQHVERGEVGELVVEGPLVSRGYTNNQAQTDAKFIITSELFHRQYRTGDLVRELDNGNFVYIGRVDNQVKIRGQRLELEEVERNLQTTLSTVSNVVVKSVVVDAAVPLGSSSKQLVAFLSLKSSDPLGSLICDDHARATVNLSSKTQKSLANLISVLETSMRSTVPSYMIPTLWVPIDEMPYTLSRKRDRQKLRRAIESLSTSQLVAFSRDANTNVSTEWTEKEALLRRIWSEILAVDSLSIQPTDNFFYLGGNSLLALRLVSKVRVESQQLSVDTVFSHPVLRDLTTKLEGITQSTTSSLAPFALLDSSEKVTIHQETAQQCAVQASDIEDILPLYSMQHHYITGYPEQGRPLVGPWNWQQQIVFLVPKTFDIPLFKSIWDCAVARHAQLRTRVVQTSCGIYQTVLRHGAAVPAMWSSDEELLDDYAQRDQADTMSFGDPLLRLAICKSTDQSTYFVVTMQHLIYDAYSRDLLFKELERMYRQPSRTLTSTASPSYGEFIRYSNRPDDDREQAIAFWTSYLSGASTKPLLSLPARNKIGDLQTHKFVLPRSHVCQNKDYTLATMIEVSAALAVSHFLGHCLDVIFYSDRSGRNSPVSDILELVAPTTLFLPLRVHIDHNQTVEDLLRQHQAGNAAMMPHEFINWTELREMEHLRPVLGDSINININPYTPLAKLGKGMGLKVETRRLSGVCISMTTLLTKSG</sequence>
<feature type="domain" description="Carrier" evidence="4">
    <location>
        <begin position="555"/>
        <end position="631"/>
    </location>
</feature>
<reference evidence="5" key="1">
    <citation type="journal article" date="2023" name="Mol. Phylogenet. Evol.">
        <title>Genome-scale phylogeny and comparative genomics of the fungal order Sordariales.</title>
        <authorList>
            <person name="Hensen N."/>
            <person name="Bonometti L."/>
            <person name="Westerberg I."/>
            <person name="Brannstrom I.O."/>
            <person name="Guillou S."/>
            <person name="Cros-Aarteil S."/>
            <person name="Calhoun S."/>
            <person name="Haridas S."/>
            <person name="Kuo A."/>
            <person name="Mondo S."/>
            <person name="Pangilinan J."/>
            <person name="Riley R."/>
            <person name="LaButti K."/>
            <person name="Andreopoulos B."/>
            <person name="Lipzen A."/>
            <person name="Chen C."/>
            <person name="Yan M."/>
            <person name="Daum C."/>
            <person name="Ng V."/>
            <person name="Clum A."/>
            <person name="Steindorff A."/>
            <person name="Ohm R.A."/>
            <person name="Martin F."/>
            <person name="Silar P."/>
            <person name="Natvig D.O."/>
            <person name="Lalanne C."/>
            <person name="Gautier V."/>
            <person name="Ament-Velasquez S.L."/>
            <person name="Kruys A."/>
            <person name="Hutchinson M.I."/>
            <person name="Powell A.J."/>
            <person name="Barry K."/>
            <person name="Miller A.N."/>
            <person name="Grigoriev I.V."/>
            <person name="Debuchy R."/>
            <person name="Gladieux P."/>
            <person name="Hiltunen Thoren M."/>
            <person name="Johannesson H."/>
        </authorList>
    </citation>
    <scope>NUCLEOTIDE SEQUENCE</scope>
    <source>
        <strain evidence="5">CBS 232.78</strain>
    </source>
</reference>
<dbReference type="NCBIfam" id="TIGR01733">
    <property type="entry name" value="AA-adenyl-dom"/>
    <property type="match status" value="1"/>
</dbReference>
<dbReference type="Gene3D" id="3.30.559.30">
    <property type="entry name" value="Nonribosomal peptide synthetase, condensation domain"/>
    <property type="match status" value="1"/>
</dbReference>
<dbReference type="PROSITE" id="PS00455">
    <property type="entry name" value="AMP_BINDING"/>
    <property type="match status" value="1"/>
</dbReference>
<evidence type="ECO:0000313" key="6">
    <source>
        <dbReference type="Proteomes" id="UP001285441"/>
    </source>
</evidence>
<dbReference type="AlphaFoldDB" id="A0AAE0NSC6"/>
<dbReference type="InterPro" id="IPR020845">
    <property type="entry name" value="AMP-binding_CS"/>
</dbReference>
<dbReference type="SUPFAM" id="SSF52777">
    <property type="entry name" value="CoA-dependent acyltransferases"/>
    <property type="match status" value="2"/>
</dbReference>
<comment type="caution">
    <text evidence="5">The sequence shown here is derived from an EMBL/GenBank/DDBJ whole genome shotgun (WGS) entry which is preliminary data.</text>
</comment>
<gene>
    <name evidence="5" type="ORF">B0H63DRAFT_540907</name>
</gene>
<dbReference type="InterPro" id="IPR001242">
    <property type="entry name" value="Condensation_dom"/>
</dbReference>
<dbReference type="SUPFAM" id="SSF47336">
    <property type="entry name" value="ACP-like"/>
    <property type="match status" value="1"/>
</dbReference>
<dbReference type="InterPro" id="IPR023213">
    <property type="entry name" value="CAT-like_dom_sf"/>
</dbReference>
<evidence type="ECO:0000313" key="5">
    <source>
        <dbReference type="EMBL" id="KAK3386816.1"/>
    </source>
</evidence>
<dbReference type="GO" id="GO:0043041">
    <property type="term" value="P:amino acid activation for nonribosomal peptide biosynthetic process"/>
    <property type="evidence" value="ECO:0007669"/>
    <property type="project" value="TreeGrafter"/>
</dbReference>
<dbReference type="Pfam" id="PF00668">
    <property type="entry name" value="Condensation"/>
    <property type="match status" value="1"/>
</dbReference>
<proteinExistence type="predicted"/>
<dbReference type="GO" id="GO:0044550">
    <property type="term" value="P:secondary metabolite biosynthetic process"/>
    <property type="evidence" value="ECO:0007669"/>
    <property type="project" value="TreeGrafter"/>
</dbReference>
<dbReference type="InterPro" id="IPR010071">
    <property type="entry name" value="AA_adenyl_dom"/>
</dbReference>
<dbReference type="SMART" id="SM00823">
    <property type="entry name" value="PKS_PP"/>
    <property type="match status" value="1"/>
</dbReference>
<dbReference type="InterPro" id="IPR000873">
    <property type="entry name" value="AMP-dep_synth/lig_dom"/>
</dbReference>
<dbReference type="InterPro" id="IPR020806">
    <property type="entry name" value="PKS_PP-bd"/>
</dbReference>
<dbReference type="GO" id="GO:0016874">
    <property type="term" value="F:ligase activity"/>
    <property type="evidence" value="ECO:0007669"/>
    <property type="project" value="UniProtKB-KW"/>
</dbReference>
<dbReference type="InterPro" id="IPR009081">
    <property type="entry name" value="PP-bd_ACP"/>
</dbReference>
<dbReference type="FunFam" id="3.30.300.30:FF:000015">
    <property type="entry name" value="Nonribosomal peptide synthase SidD"/>
    <property type="match status" value="1"/>
</dbReference>
<evidence type="ECO:0000259" key="4">
    <source>
        <dbReference type="PROSITE" id="PS50075"/>
    </source>
</evidence>
<dbReference type="Pfam" id="PF00501">
    <property type="entry name" value="AMP-binding"/>
    <property type="match status" value="1"/>
</dbReference>
<name>A0AAE0NSC6_9PEZI</name>
<dbReference type="Gene3D" id="3.30.559.10">
    <property type="entry name" value="Chloramphenicol acetyltransferase-like domain"/>
    <property type="match status" value="1"/>
</dbReference>
<keyword evidence="3" id="KW-0436">Ligase</keyword>
<dbReference type="Gene3D" id="3.40.50.12780">
    <property type="entry name" value="N-terminal domain of ligase-like"/>
    <property type="match status" value="1"/>
</dbReference>
<dbReference type="CDD" id="cd05918">
    <property type="entry name" value="A_NRPS_SidN3_like"/>
    <property type="match status" value="1"/>
</dbReference>
<dbReference type="Pfam" id="PF00550">
    <property type="entry name" value="PP-binding"/>
    <property type="match status" value="1"/>
</dbReference>
<dbReference type="PANTHER" id="PTHR45527">
    <property type="entry name" value="NONRIBOSOMAL PEPTIDE SYNTHETASE"/>
    <property type="match status" value="1"/>
</dbReference>
<dbReference type="GO" id="GO:0005737">
    <property type="term" value="C:cytoplasm"/>
    <property type="evidence" value="ECO:0007669"/>
    <property type="project" value="TreeGrafter"/>
</dbReference>
<accession>A0AAE0NSC6</accession>
<keyword evidence="6" id="KW-1185">Reference proteome</keyword>
<feature type="non-terminal residue" evidence="5">
    <location>
        <position position="1040"/>
    </location>
</feature>
<dbReference type="SUPFAM" id="SSF56801">
    <property type="entry name" value="Acetyl-CoA synthetase-like"/>
    <property type="match status" value="1"/>
</dbReference>
<keyword evidence="2" id="KW-0597">Phosphoprotein</keyword>
<reference evidence="5" key="2">
    <citation type="submission" date="2023-06" db="EMBL/GenBank/DDBJ databases">
        <authorList>
            <consortium name="Lawrence Berkeley National Laboratory"/>
            <person name="Haridas S."/>
            <person name="Hensen N."/>
            <person name="Bonometti L."/>
            <person name="Westerberg I."/>
            <person name="Brannstrom I.O."/>
            <person name="Guillou S."/>
            <person name="Cros-Aarteil S."/>
            <person name="Calhoun S."/>
            <person name="Kuo A."/>
            <person name="Mondo S."/>
            <person name="Pangilinan J."/>
            <person name="Riley R."/>
            <person name="LaButti K."/>
            <person name="Andreopoulos B."/>
            <person name="Lipzen A."/>
            <person name="Chen C."/>
            <person name="Yanf M."/>
            <person name="Daum C."/>
            <person name="Ng V."/>
            <person name="Clum A."/>
            <person name="Steindorff A."/>
            <person name="Ohm R."/>
            <person name="Martin F."/>
            <person name="Silar P."/>
            <person name="Natvig D."/>
            <person name="Lalanne C."/>
            <person name="Gautier V."/>
            <person name="Ament-velasquez S.L."/>
            <person name="Kruys A."/>
            <person name="Hutchinson M.I."/>
            <person name="Powell A.J."/>
            <person name="Barry K."/>
            <person name="Miller A.N."/>
            <person name="Grigoriev I.V."/>
            <person name="Debuchy R."/>
            <person name="Gladieux P."/>
            <person name="Thoren M.H."/>
            <person name="Johannesson H."/>
        </authorList>
    </citation>
    <scope>NUCLEOTIDE SEQUENCE</scope>
    <source>
        <strain evidence="5">CBS 232.78</strain>
    </source>
</reference>
<keyword evidence="1" id="KW-0596">Phosphopantetheine</keyword>
<dbReference type="InterPro" id="IPR045851">
    <property type="entry name" value="AMP-bd_C_sf"/>
</dbReference>